<sequence>MDHQHYQPIWPLVEGTYDYTMNLAAELWTMIWPAGEAHQAQAKREVDSNAAKKGKLAARPDTATIVEVNGASSASVERPPALGAPGKYHAAAATTQNEWEYTVEIFGGWEQPPYEAQHTTFTFNIQRITTPVIALIQSSDTRLPQESPASSLRNMMKSKRLAELNTSPSSQRSES</sequence>
<evidence type="ECO:0000313" key="2">
    <source>
        <dbReference type="EMBL" id="EMD95863.1"/>
    </source>
</evidence>
<reference evidence="2 3" key="1">
    <citation type="journal article" date="2012" name="PLoS Pathog.">
        <title>Diverse lifestyles and strategies of plant pathogenesis encoded in the genomes of eighteen Dothideomycetes fungi.</title>
        <authorList>
            <person name="Ohm R.A."/>
            <person name="Feau N."/>
            <person name="Henrissat B."/>
            <person name="Schoch C.L."/>
            <person name="Horwitz B.A."/>
            <person name="Barry K.W."/>
            <person name="Condon B.J."/>
            <person name="Copeland A.C."/>
            <person name="Dhillon B."/>
            <person name="Glaser F."/>
            <person name="Hesse C.N."/>
            <person name="Kosti I."/>
            <person name="LaButti K."/>
            <person name="Lindquist E.A."/>
            <person name="Lucas S."/>
            <person name="Salamov A.A."/>
            <person name="Bradshaw R.E."/>
            <person name="Ciuffetti L."/>
            <person name="Hamelin R.C."/>
            <person name="Kema G.H.J."/>
            <person name="Lawrence C."/>
            <person name="Scott J.A."/>
            <person name="Spatafora J.W."/>
            <person name="Turgeon B.G."/>
            <person name="de Wit P.J.G.M."/>
            <person name="Zhong S."/>
            <person name="Goodwin S.B."/>
            <person name="Grigoriev I.V."/>
        </authorList>
    </citation>
    <scope>NUCLEOTIDE SEQUENCE [LARGE SCALE GENOMIC DNA]</scope>
    <source>
        <strain evidence="3">C5 / ATCC 48332 / race O</strain>
    </source>
</reference>
<keyword evidence="3" id="KW-1185">Reference proteome</keyword>
<dbReference type="OrthoDB" id="3780508at2759"/>
<dbReference type="eggNOG" id="ENOG502RN8U">
    <property type="taxonomic scope" value="Eukaryota"/>
</dbReference>
<dbReference type="AlphaFoldDB" id="M2V812"/>
<organism evidence="2 3">
    <name type="scientific">Cochliobolus heterostrophus (strain C5 / ATCC 48332 / race O)</name>
    <name type="common">Southern corn leaf blight fungus</name>
    <name type="synonym">Bipolaris maydis</name>
    <dbReference type="NCBI Taxonomy" id="701091"/>
    <lineage>
        <taxon>Eukaryota</taxon>
        <taxon>Fungi</taxon>
        <taxon>Dikarya</taxon>
        <taxon>Ascomycota</taxon>
        <taxon>Pezizomycotina</taxon>
        <taxon>Dothideomycetes</taxon>
        <taxon>Pleosporomycetidae</taxon>
        <taxon>Pleosporales</taxon>
        <taxon>Pleosporineae</taxon>
        <taxon>Pleosporaceae</taxon>
        <taxon>Bipolaris</taxon>
    </lineage>
</organism>
<dbReference type="HOGENOM" id="CLU_1532395_0_0_1"/>
<feature type="compositionally biased region" description="Polar residues" evidence="1">
    <location>
        <begin position="140"/>
        <end position="153"/>
    </location>
</feature>
<gene>
    <name evidence="2" type="ORF">COCHEDRAFT_1221557</name>
</gene>
<evidence type="ECO:0000256" key="1">
    <source>
        <dbReference type="SAM" id="MobiDB-lite"/>
    </source>
</evidence>
<feature type="compositionally biased region" description="Polar residues" evidence="1">
    <location>
        <begin position="164"/>
        <end position="175"/>
    </location>
</feature>
<evidence type="ECO:0000313" key="3">
    <source>
        <dbReference type="Proteomes" id="UP000016936"/>
    </source>
</evidence>
<proteinExistence type="predicted"/>
<reference evidence="3" key="2">
    <citation type="journal article" date="2013" name="PLoS Genet.">
        <title>Comparative genome structure, secondary metabolite, and effector coding capacity across Cochliobolus pathogens.</title>
        <authorList>
            <person name="Condon B.J."/>
            <person name="Leng Y."/>
            <person name="Wu D."/>
            <person name="Bushley K.E."/>
            <person name="Ohm R.A."/>
            <person name="Otillar R."/>
            <person name="Martin J."/>
            <person name="Schackwitz W."/>
            <person name="Grimwood J."/>
            <person name="MohdZainudin N."/>
            <person name="Xue C."/>
            <person name="Wang R."/>
            <person name="Manning V.A."/>
            <person name="Dhillon B."/>
            <person name="Tu Z.J."/>
            <person name="Steffenson B.J."/>
            <person name="Salamov A."/>
            <person name="Sun H."/>
            <person name="Lowry S."/>
            <person name="LaButti K."/>
            <person name="Han J."/>
            <person name="Copeland A."/>
            <person name="Lindquist E."/>
            <person name="Barry K."/>
            <person name="Schmutz J."/>
            <person name="Baker S.E."/>
            <person name="Ciuffetti L.M."/>
            <person name="Grigoriev I.V."/>
            <person name="Zhong S."/>
            <person name="Turgeon B.G."/>
        </authorList>
    </citation>
    <scope>NUCLEOTIDE SEQUENCE [LARGE SCALE GENOMIC DNA]</scope>
    <source>
        <strain evidence="3">C5 / ATCC 48332 / race O</strain>
    </source>
</reference>
<dbReference type="EMBL" id="KB445570">
    <property type="protein sequence ID" value="EMD95863.1"/>
    <property type="molecule type" value="Genomic_DNA"/>
</dbReference>
<dbReference type="Proteomes" id="UP000016936">
    <property type="component" value="Unassembled WGS sequence"/>
</dbReference>
<name>M2V812_COCH5</name>
<feature type="region of interest" description="Disordered" evidence="1">
    <location>
        <begin position="140"/>
        <end position="175"/>
    </location>
</feature>
<protein>
    <submittedName>
        <fullName evidence="2">Uncharacterized protein</fullName>
    </submittedName>
</protein>
<accession>M2V812</accession>